<dbReference type="SUPFAM" id="SSF103642">
    <property type="entry name" value="Sec-C motif"/>
    <property type="match status" value="1"/>
</dbReference>
<evidence type="ECO:0000313" key="2">
    <source>
        <dbReference type="Proteomes" id="UP001418222"/>
    </source>
</evidence>
<reference evidence="1 2" key="1">
    <citation type="journal article" date="2022" name="Nat. Plants">
        <title>Genomes of leafy and leafless Platanthera orchids illuminate the evolution of mycoheterotrophy.</title>
        <authorList>
            <person name="Li M.H."/>
            <person name="Liu K.W."/>
            <person name="Li Z."/>
            <person name="Lu H.C."/>
            <person name="Ye Q.L."/>
            <person name="Zhang D."/>
            <person name="Wang J.Y."/>
            <person name="Li Y.F."/>
            <person name="Zhong Z.M."/>
            <person name="Liu X."/>
            <person name="Yu X."/>
            <person name="Liu D.K."/>
            <person name="Tu X.D."/>
            <person name="Liu B."/>
            <person name="Hao Y."/>
            <person name="Liao X.Y."/>
            <person name="Jiang Y.T."/>
            <person name="Sun W.H."/>
            <person name="Chen J."/>
            <person name="Chen Y.Q."/>
            <person name="Ai Y."/>
            <person name="Zhai J.W."/>
            <person name="Wu S.S."/>
            <person name="Zhou Z."/>
            <person name="Hsiao Y.Y."/>
            <person name="Wu W.L."/>
            <person name="Chen Y.Y."/>
            <person name="Lin Y.F."/>
            <person name="Hsu J.L."/>
            <person name="Li C.Y."/>
            <person name="Wang Z.W."/>
            <person name="Zhao X."/>
            <person name="Zhong W.Y."/>
            <person name="Ma X.K."/>
            <person name="Ma L."/>
            <person name="Huang J."/>
            <person name="Chen G.Z."/>
            <person name="Huang M.Z."/>
            <person name="Huang L."/>
            <person name="Peng D.H."/>
            <person name="Luo Y.B."/>
            <person name="Zou S.Q."/>
            <person name="Chen S.P."/>
            <person name="Lan S."/>
            <person name="Tsai W.C."/>
            <person name="Van de Peer Y."/>
            <person name="Liu Z.J."/>
        </authorList>
    </citation>
    <scope>NUCLEOTIDE SEQUENCE [LARGE SCALE GENOMIC DNA]</scope>
    <source>
        <strain evidence="1">Lor287</strain>
    </source>
</reference>
<dbReference type="InterPro" id="IPR004027">
    <property type="entry name" value="SEC_C_motif"/>
</dbReference>
<dbReference type="EMBL" id="JBBWWQ010000011">
    <property type="protein sequence ID" value="KAK8936357.1"/>
    <property type="molecule type" value="Genomic_DNA"/>
</dbReference>
<evidence type="ECO:0000313" key="1">
    <source>
        <dbReference type="EMBL" id="KAK8936357.1"/>
    </source>
</evidence>
<accession>A0AAP0BEE9</accession>
<name>A0AAP0BEE9_9ASPA</name>
<dbReference type="Pfam" id="PF02810">
    <property type="entry name" value="SEC-C"/>
    <property type="match status" value="1"/>
</dbReference>
<comment type="caution">
    <text evidence="1">The sequence shown here is derived from an EMBL/GenBank/DDBJ whole genome shotgun (WGS) entry which is preliminary data.</text>
</comment>
<dbReference type="PANTHER" id="PTHR36750">
    <property type="entry name" value="SEC-C MOTIF PROTEIN"/>
    <property type="match status" value="1"/>
</dbReference>
<gene>
    <name evidence="1" type="ORF">KSP39_PZI013884</name>
</gene>
<sequence length="238" mass="26442">MGSVRLVRSVLSYYSQPCFVRSISSTSRLESLGWVDKIKGVFTGKSSPESSAPSFSLTVLPASSFSFLDFADQMEKARGMGLLKQFAVGRCSETTVADAFKKQSSILRYLGNIDPTGENLQQSHKQGATKHCNCTMSEVEHILSKYKWAKDAQKKIDELKKEGKEVPKSFNEVQKLMGSTPLDVARSNMSKSGKIGRNDPCSCGSGKKYKRYGLMHFISLFFTRELLNHSAHPSKTLF</sequence>
<organism evidence="1 2">
    <name type="scientific">Platanthera zijinensis</name>
    <dbReference type="NCBI Taxonomy" id="2320716"/>
    <lineage>
        <taxon>Eukaryota</taxon>
        <taxon>Viridiplantae</taxon>
        <taxon>Streptophyta</taxon>
        <taxon>Embryophyta</taxon>
        <taxon>Tracheophyta</taxon>
        <taxon>Spermatophyta</taxon>
        <taxon>Magnoliopsida</taxon>
        <taxon>Liliopsida</taxon>
        <taxon>Asparagales</taxon>
        <taxon>Orchidaceae</taxon>
        <taxon>Orchidoideae</taxon>
        <taxon>Orchideae</taxon>
        <taxon>Orchidinae</taxon>
        <taxon>Platanthera</taxon>
    </lineage>
</organism>
<protein>
    <submittedName>
        <fullName evidence="1">Uncharacterized protein</fullName>
    </submittedName>
</protein>
<keyword evidence="2" id="KW-1185">Reference proteome</keyword>
<dbReference type="Gene3D" id="3.10.450.50">
    <property type="match status" value="1"/>
</dbReference>
<dbReference type="Proteomes" id="UP001418222">
    <property type="component" value="Unassembled WGS sequence"/>
</dbReference>
<proteinExistence type="predicted"/>
<dbReference type="AlphaFoldDB" id="A0AAP0BEE9"/>
<dbReference type="PANTHER" id="PTHR36750:SF1">
    <property type="entry name" value="SEC-C MOTIF PROTEIN"/>
    <property type="match status" value="1"/>
</dbReference>